<sequence length="41" mass="4479">MLVNYYHTTFPAKLSGCNTGLFAVQQISSNKNGMSEVKSIV</sequence>
<evidence type="ECO:0000313" key="1">
    <source>
        <dbReference type="EMBL" id="BBE17822.1"/>
    </source>
</evidence>
<evidence type="ECO:0000313" key="2">
    <source>
        <dbReference type="Proteomes" id="UP001193389"/>
    </source>
</evidence>
<keyword evidence="2" id="KW-1185">Reference proteome</keyword>
<accession>A0A5K7S8E3</accession>
<dbReference type="EMBL" id="AP018694">
    <property type="protein sequence ID" value="BBE17822.1"/>
    <property type="molecule type" value="Genomic_DNA"/>
</dbReference>
<protein>
    <submittedName>
        <fullName evidence="1">Uncharacterized protein</fullName>
    </submittedName>
</protein>
<name>A0A5K7S8E3_9BACT</name>
<proteinExistence type="predicted"/>
<gene>
    <name evidence="1" type="ORF">AQPE_1979</name>
</gene>
<reference evidence="1" key="1">
    <citation type="journal article" date="2020" name="Int. J. Syst. Evol. Microbiol.">
        <title>Aquipluma nitroreducens gen. nov. sp. nov., a novel facultatively anaerobic bacterium isolated from a freshwater lake.</title>
        <authorList>
            <person name="Watanabe M."/>
            <person name="Kojima H."/>
            <person name="Fukui M."/>
        </authorList>
    </citation>
    <scope>NUCLEOTIDE SEQUENCE</scope>
    <source>
        <strain evidence="1">MeG22</strain>
    </source>
</reference>
<dbReference type="KEGG" id="anf:AQPE_1979"/>
<dbReference type="AlphaFoldDB" id="A0A5K7S8E3"/>
<dbReference type="Proteomes" id="UP001193389">
    <property type="component" value="Chromosome"/>
</dbReference>
<organism evidence="1 2">
    <name type="scientific">Aquipluma nitroreducens</name>
    <dbReference type="NCBI Taxonomy" id="2010828"/>
    <lineage>
        <taxon>Bacteria</taxon>
        <taxon>Pseudomonadati</taxon>
        <taxon>Bacteroidota</taxon>
        <taxon>Bacteroidia</taxon>
        <taxon>Marinilabiliales</taxon>
        <taxon>Prolixibacteraceae</taxon>
        <taxon>Aquipluma</taxon>
    </lineage>
</organism>